<dbReference type="RefSeq" id="WP_160603011.1">
    <property type="nucleotide sequence ID" value="NZ_WTYX01000001.1"/>
</dbReference>
<dbReference type="InterPro" id="IPR023214">
    <property type="entry name" value="HAD_sf"/>
</dbReference>
<dbReference type="SFLD" id="SFLDG01135">
    <property type="entry name" value="C1.5.6:_HAD__Beta-PGM__Phospha"/>
    <property type="match status" value="1"/>
</dbReference>
<evidence type="ECO:0000256" key="3">
    <source>
        <dbReference type="ARBA" id="ARBA00022723"/>
    </source>
</evidence>
<keyword evidence="3" id="KW-0479">Metal-binding</keyword>
<comment type="caution">
    <text evidence="5">The sequence shown here is derived from an EMBL/GenBank/DDBJ whole genome shotgun (WGS) entry which is preliminary data.</text>
</comment>
<dbReference type="SUPFAM" id="SSF56784">
    <property type="entry name" value="HAD-like"/>
    <property type="match status" value="1"/>
</dbReference>
<dbReference type="SFLD" id="SFLDG01129">
    <property type="entry name" value="C1.5:_HAD__Beta-PGM__Phosphata"/>
    <property type="match status" value="1"/>
</dbReference>
<evidence type="ECO:0000313" key="5">
    <source>
        <dbReference type="EMBL" id="MXO89626.1"/>
    </source>
</evidence>
<sequence>MNLADCGAIIFDSDGVLVDSEIIHIAVEQELLAELGLHYKIETYLSRFVGLSNPDFYSQLASDYAARIGGEFPPDFGQRLQKRIEPRIEAELQPIAGVVQLVEAFAGRVAVASSAPIERLTRKLEITGLISHFTPHVYSVDHVKKGKPAPDLFLHAAEQIGVQPERCAVIEDSVNGVMAARAAGMTPIGFVGGGHADSGLRDRLLANGAMFVVSSHNEIIKLL</sequence>
<keyword evidence="6" id="KW-1185">Reference proteome</keyword>
<dbReference type="InterPro" id="IPR006439">
    <property type="entry name" value="HAD-SF_hydro_IA"/>
</dbReference>
<dbReference type="EMBL" id="WTYX01000001">
    <property type="protein sequence ID" value="MXO89626.1"/>
    <property type="molecule type" value="Genomic_DNA"/>
</dbReference>
<keyword evidence="4" id="KW-0460">Magnesium</keyword>
<dbReference type="CDD" id="cd07526">
    <property type="entry name" value="HAD_BPGM_like"/>
    <property type="match status" value="1"/>
</dbReference>
<comment type="similarity">
    <text evidence="2">Belongs to the HAD-like hydrolase superfamily. CbbY/CbbZ/Gph/YieH family.</text>
</comment>
<dbReference type="GO" id="GO:0016787">
    <property type="term" value="F:hydrolase activity"/>
    <property type="evidence" value="ECO:0007669"/>
    <property type="project" value="UniProtKB-KW"/>
</dbReference>
<evidence type="ECO:0000256" key="1">
    <source>
        <dbReference type="ARBA" id="ARBA00001946"/>
    </source>
</evidence>
<evidence type="ECO:0000313" key="6">
    <source>
        <dbReference type="Proteomes" id="UP000442714"/>
    </source>
</evidence>
<organism evidence="5 6">
    <name type="scientific">Pontixanthobacter aquaemixtae</name>
    <dbReference type="NCBI Taxonomy" id="1958940"/>
    <lineage>
        <taxon>Bacteria</taxon>
        <taxon>Pseudomonadati</taxon>
        <taxon>Pseudomonadota</taxon>
        <taxon>Alphaproteobacteria</taxon>
        <taxon>Sphingomonadales</taxon>
        <taxon>Erythrobacteraceae</taxon>
        <taxon>Pontixanthobacter</taxon>
    </lineage>
</organism>
<accession>A0A844ZRI7</accession>
<dbReference type="Gene3D" id="3.40.50.1000">
    <property type="entry name" value="HAD superfamily/HAD-like"/>
    <property type="match status" value="1"/>
</dbReference>
<dbReference type="InterPro" id="IPR036412">
    <property type="entry name" value="HAD-like_sf"/>
</dbReference>
<dbReference type="Proteomes" id="UP000442714">
    <property type="component" value="Unassembled WGS sequence"/>
</dbReference>
<proteinExistence type="inferred from homology"/>
<protein>
    <submittedName>
        <fullName evidence="5">HAD-IA family hydrolase</fullName>
    </submittedName>
</protein>
<dbReference type="InterPro" id="IPR023198">
    <property type="entry name" value="PGP-like_dom2"/>
</dbReference>
<dbReference type="PANTHER" id="PTHR46193">
    <property type="entry name" value="6-PHOSPHOGLUCONATE PHOSPHATASE"/>
    <property type="match status" value="1"/>
</dbReference>
<dbReference type="GO" id="GO:0046872">
    <property type="term" value="F:metal ion binding"/>
    <property type="evidence" value="ECO:0007669"/>
    <property type="project" value="UniProtKB-KW"/>
</dbReference>
<dbReference type="AlphaFoldDB" id="A0A844ZRI7"/>
<evidence type="ECO:0000256" key="2">
    <source>
        <dbReference type="ARBA" id="ARBA00006171"/>
    </source>
</evidence>
<dbReference type="Gene3D" id="1.10.150.240">
    <property type="entry name" value="Putative phosphatase, domain 2"/>
    <property type="match status" value="1"/>
</dbReference>
<dbReference type="OrthoDB" id="9797743at2"/>
<dbReference type="SFLD" id="SFLDS00003">
    <property type="entry name" value="Haloacid_Dehalogenase"/>
    <property type="match status" value="1"/>
</dbReference>
<dbReference type="NCBIfam" id="TIGR01509">
    <property type="entry name" value="HAD-SF-IA-v3"/>
    <property type="match status" value="1"/>
</dbReference>
<dbReference type="InterPro" id="IPR051600">
    <property type="entry name" value="Beta-PGM-like"/>
</dbReference>
<dbReference type="Pfam" id="PF00702">
    <property type="entry name" value="Hydrolase"/>
    <property type="match status" value="1"/>
</dbReference>
<name>A0A844ZRI7_9SPHN</name>
<comment type="cofactor">
    <cofactor evidence="1">
        <name>Mg(2+)</name>
        <dbReference type="ChEBI" id="CHEBI:18420"/>
    </cofactor>
</comment>
<dbReference type="PANTHER" id="PTHR46193:SF10">
    <property type="entry name" value="6-PHOSPHOGLUCONATE PHOSPHATASE"/>
    <property type="match status" value="1"/>
</dbReference>
<keyword evidence="5" id="KW-0378">Hydrolase</keyword>
<gene>
    <name evidence="5" type="ORF">GRI41_02210</name>
</gene>
<reference evidence="5 6" key="1">
    <citation type="submission" date="2019-12" db="EMBL/GenBank/DDBJ databases">
        <title>Genomic-based taxomic classification of the family Erythrobacteraceae.</title>
        <authorList>
            <person name="Xu L."/>
        </authorList>
    </citation>
    <scope>NUCLEOTIDE SEQUENCE [LARGE SCALE GENOMIC DNA]</scope>
    <source>
        <strain evidence="5 6">KCTC 52763</strain>
    </source>
</reference>
<evidence type="ECO:0000256" key="4">
    <source>
        <dbReference type="ARBA" id="ARBA00022842"/>
    </source>
</evidence>